<dbReference type="OrthoDB" id="7868650at2759"/>
<dbReference type="InterPro" id="IPR035441">
    <property type="entry name" value="TFIIS/LEDGF_dom_sf"/>
</dbReference>
<dbReference type="InterPro" id="IPR021567">
    <property type="entry name" value="LEDGF_IBD"/>
</dbReference>
<dbReference type="SUPFAM" id="SSF63748">
    <property type="entry name" value="Tudor/PWWP/MBT"/>
    <property type="match status" value="1"/>
</dbReference>
<dbReference type="Pfam" id="PF11467">
    <property type="entry name" value="LEDGF"/>
    <property type="match status" value="1"/>
</dbReference>
<dbReference type="Proteomes" id="UP000515160">
    <property type="component" value="Chromosome 2R"/>
</dbReference>
<dbReference type="Gene3D" id="1.20.930.10">
    <property type="entry name" value="Conserved domain common to transcription factors TFIIS, elongin A, CRSP70"/>
    <property type="match status" value="1"/>
</dbReference>
<keyword evidence="2" id="KW-1185">Reference proteome</keyword>
<dbReference type="InterPro" id="IPR036218">
    <property type="entry name" value="HIVI-bd_sf"/>
</dbReference>
<evidence type="ECO:0000313" key="3">
    <source>
        <dbReference type="RefSeq" id="XP_051863223.1"/>
    </source>
</evidence>
<gene>
    <name evidence="3" type="primary">LOC127565996</name>
</gene>
<protein>
    <submittedName>
        <fullName evidence="3">Uncharacterized protein LOC127565996</fullName>
    </submittedName>
</protein>
<evidence type="ECO:0000259" key="1">
    <source>
        <dbReference type="Pfam" id="PF11467"/>
    </source>
</evidence>
<evidence type="ECO:0000313" key="2">
    <source>
        <dbReference type="Proteomes" id="UP000515160"/>
    </source>
</evidence>
<name>A0A9C6T852_DROAB</name>
<dbReference type="SUPFAM" id="SSF140576">
    <property type="entry name" value="HIV integrase-binding domain"/>
    <property type="match status" value="1"/>
</dbReference>
<dbReference type="Gene3D" id="2.30.30.140">
    <property type="match status" value="1"/>
</dbReference>
<accession>A0A9C6T852</accession>
<dbReference type="AlphaFoldDB" id="A0A9C6T852"/>
<sequence length="247" mass="28575">MAQATPADELKVGDIVFAKSRGHIAWPAKLIGSVNKTVARVEYILTEEKSDVLYKNIWLYNDANKKQFITKENLSYEAFAKAIYYTERQLNTFPIYDDLRLLHQMLQQRDTLSVEPQFIAEINKLRSSLTKTSQNYNMALQAFAELLEMPQSQLMLVRSPEAVESIGMLCRFVNPGSKNQMVVEIVRNKAKQLMQRFAAAFPKPYRKENFRDEYRMLCAIYSRHMTVTRIVKQSSTTEAKQTINISK</sequence>
<dbReference type="GeneID" id="127565996"/>
<dbReference type="RefSeq" id="XP_051863223.1">
    <property type="nucleotide sequence ID" value="XM_052007263.1"/>
</dbReference>
<dbReference type="CDD" id="cd05162">
    <property type="entry name" value="PWWP"/>
    <property type="match status" value="1"/>
</dbReference>
<proteinExistence type="predicted"/>
<feature type="domain" description="Lens epithelium-derived growth factor integrase-binding" evidence="1">
    <location>
        <begin position="116"/>
        <end position="214"/>
    </location>
</feature>
<reference evidence="3" key="1">
    <citation type="submission" date="2025-08" db="UniProtKB">
        <authorList>
            <consortium name="RefSeq"/>
        </authorList>
    </citation>
    <scope>IDENTIFICATION</scope>
    <source>
        <strain evidence="3">15112-1751.03</strain>
        <tissue evidence="3">Whole Adult</tissue>
    </source>
</reference>
<organism evidence="2 3">
    <name type="scientific">Drosophila albomicans</name>
    <name type="common">Fruit fly</name>
    <dbReference type="NCBI Taxonomy" id="7291"/>
    <lineage>
        <taxon>Eukaryota</taxon>
        <taxon>Metazoa</taxon>
        <taxon>Ecdysozoa</taxon>
        <taxon>Arthropoda</taxon>
        <taxon>Hexapoda</taxon>
        <taxon>Insecta</taxon>
        <taxon>Pterygota</taxon>
        <taxon>Neoptera</taxon>
        <taxon>Endopterygota</taxon>
        <taxon>Diptera</taxon>
        <taxon>Brachycera</taxon>
        <taxon>Muscomorpha</taxon>
        <taxon>Ephydroidea</taxon>
        <taxon>Drosophilidae</taxon>
        <taxon>Drosophila</taxon>
    </lineage>
</organism>